<dbReference type="PANTHER" id="PTHR34118">
    <property type="entry name" value="NF-KAPPA-B INHIBITOR-LIKE PROTEIN-RELATED"/>
    <property type="match status" value="1"/>
</dbReference>
<sequence length="300" mass="34500">MILSKIFWFQRANQGCGARISHGNSFYADMLHRQADYTSFQIPISYIYFITPFPEIKANSRWSVLQSFFHIVILLFQWNGEELKNAILESNALNFKLDDYHMLTFKVSCFSVSDIAEEDVLQAFFEERKLKSDFISKTSDMLWQRAVLKFEDVTDDRFMYTSQEGLVDDNDDDGGFLKLSVTQEWISGGNSAPINKKAVNKILSDDRERKKKLNFLKYEANIHYEYFKIDFEKAYGHGLEFLGKALGTNGRCGCGDVRESCIPSSIMVAYGLRTRLVSRSVEGKTLIPLNRNCCSMEEST</sequence>
<name>A0A5D3E544_CUCMM</name>
<gene>
    <name evidence="1" type="ORF">E5676_scaffold455G002190</name>
</gene>
<dbReference type="PANTHER" id="PTHR34118:SF1">
    <property type="entry name" value="NF-KAPPA-B INHIBITOR-LIKE PROTEIN"/>
    <property type="match status" value="1"/>
</dbReference>
<reference evidence="1 2" key="1">
    <citation type="submission" date="2019-08" db="EMBL/GenBank/DDBJ databases">
        <title>Draft genome sequences of two oriental melons (Cucumis melo L. var makuwa).</title>
        <authorList>
            <person name="Kwon S.-Y."/>
        </authorList>
    </citation>
    <scope>NUCLEOTIDE SEQUENCE [LARGE SCALE GENOMIC DNA]</scope>
    <source>
        <strain evidence="2">cv. Chang Bougi</strain>
        <tissue evidence="1">Leaf</tissue>
    </source>
</reference>
<organism evidence="1 2">
    <name type="scientific">Cucumis melo var. makuwa</name>
    <name type="common">Oriental melon</name>
    <dbReference type="NCBI Taxonomy" id="1194695"/>
    <lineage>
        <taxon>Eukaryota</taxon>
        <taxon>Viridiplantae</taxon>
        <taxon>Streptophyta</taxon>
        <taxon>Embryophyta</taxon>
        <taxon>Tracheophyta</taxon>
        <taxon>Spermatophyta</taxon>
        <taxon>Magnoliopsida</taxon>
        <taxon>eudicotyledons</taxon>
        <taxon>Gunneridae</taxon>
        <taxon>Pentapetalae</taxon>
        <taxon>rosids</taxon>
        <taxon>fabids</taxon>
        <taxon>Cucurbitales</taxon>
        <taxon>Cucurbitaceae</taxon>
        <taxon>Benincaseae</taxon>
        <taxon>Cucumis</taxon>
    </lineage>
</organism>
<dbReference type="AlphaFoldDB" id="A0A5D3E544"/>
<accession>A0A5D3E544</accession>
<comment type="caution">
    <text evidence="1">The sequence shown here is derived from an EMBL/GenBank/DDBJ whole genome shotgun (WGS) entry which is preliminary data.</text>
</comment>
<evidence type="ECO:0000313" key="1">
    <source>
        <dbReference type="EMBL" id="TYK30989.1"/>
    </source>
</evidence>
<proteinExistence type="predicted"/>
<protein>
    <submittedName>
        <fullName evidence="1">NF-kappa-B inhibitor-like protein 2 isoform 3</fullName>
    </submittedName>
</protein>
<dbReference type="EMBL" id="SSTD01000141">
    <property type="protein sequence ID" value="TYK30989.1"/>
    <property type="molecule type" value="Genomic_DNA"/>
</dbReference>
<dbReference type="Proteomes" id="UP000321947">
    <property type="component" value="Unassembled WGS sequence"/>
</dbReference>
<evidence type="ECO:0000313" key="2">
    <source>
        <dbReference type="Proteomes" id="UP000321947"/>
    </source>
</evidence>